<evidence type="ECO:0000256" key="4">
    <source>
        <dbReference type="RuleBase" id="RU003357"/>
    </source>
</evidence>
<dbReference type="InterPro" id="IPR037066">
    <property type="entry name" value="Plug_dom_sf"/>
</dbReference>
<dbReference type="Gene3D" id="2.170.130.10">
    <property type="entry name" value="TonB-dependent receptor, plug domain"/>
    <property type="match status" value="1"/>
</dbReference>
<evidence type="ECO:0000256" key="2">
    <source>
        <dbReference type="ARBA" id="ARBA00023136"/>
    </source>
</evidence>
<feature type="chain" id="PRO_5029680964" evidence="5">
    <location>
        <begin position="24"/>
        <end position="952"/>
    </location>
</feature>
<dbReference type="InterPro" id="IPR000531">
    <property type="entry name" value="Beta-barrel_TonB"/>
</dbReference>
<dbReference type="InterPro" id="IPR036942">
    <property type="entry name" value="Beta-barrel_TonB_sf"/>
</dbReference>
<accession>A0A7K0FXP1</accession>
<keyword evidence="2 4" id="KW-0472">Membrane</keyword>
<evidence type="ECO:0000259" key="6">
    <source>
        <dbReference type="Pfam" id="PF00593"/>
    </source>
</evidence>
<dbReference type="PANTHER" id="PTHR47234:SF3">
    <property type="entry name" value="SECRETIN_TONB SHORT N-TERMINAL DOMAIN-CONTAINING PROTEIN"/>
    <property type="match status" value="1"/>
</dbReference>
<dbReference type="Pfam" id="PF00593">
    <property type="entry name" value="TonB_dep_Rec_b-barrel"/>
    <property type="match status" value="1"/>
</dbReference>
<evidence type="ECO:0000259" key="7">
    <source>
        <dbReference type="Pfam" id="PF07715"/>
    </source>
</evidence>
<dbReference type="RefSeq" id="WP_154280613.1">
    <property type="nucleotide sequence ID" value="NZ_JBHUJQ010000001.1"/>
</dbReference>
<dbReference type="Gene3D" id="2.60.40.1120">
    <property type="entry name" value="Carboxypeptidase-like, regulatory domain"/>
    <property type="match status" value="1"/>
</dbReference>
<keyword evidence="3" id="KW-0998">Cell outer membrane</keyword>
<comment type="caution">
    <text evidence="8">The sequence shown here is derived from an EMBL/GenBank/DDBJ whole genome shotgun (WGS) entry which is preliminary data.</text>
</comment>
<evidence type="ECO:0000256" key="1">
    <source>
        <dbReference type="ARBA" id="ARBA00004442"/>
    </source>
</evidence>
<organism evidence="8 9">
    <name type="scientific">Pedobacter petrophilus</name>
    <dbReference type="NCBI Taxonomy" id="1908241"/>
    <lineage>
        <taxon>Bacteria</taxon>
        <taxon>Pseudomonadati</taxon>
        <taxon>Bacteroidota</taxon>
        <taxon>Sphingobacteriia</taxon>
        <taxon>Sphingobacteriales</taxon>
        <taxon>Sphingobacteriaceae</taxon>
        <taxon>Pedobacter</taxon>
    </lineage>
</organism>
<dbReference type="EMBL" id="WKKH01000012">
    <property type="protein sequence ID" value="MRX76383.1"/>
    <property type="molecule type" value="Genomic_DNA"/>
</dbReference>
<protein>
    <submittedName>
        <fullName evidence="8">TonB-dependent receptor</fullName>
    </submittedName>
</protein>
<dbReference type="InterPro" id="IPR012910">
    <property type="entry name" value="Plug_dom"/>
</dbReference>
<dbReference type="InterPro" id="IPR008969">
    <property type="entry name" value="CarboxyPept-like_regulatory"/>
</dbReference>
<dbReference type="Proteomes" id="UP000487757">
    <property type="component" value="Unassembled WGS sequence"/>
</dbReference>
<keyword evidence="4" id="KW-0798">TonB box</keyword>
<dbReference type="SUPFAM" id="SSF49464">
    <property type="entry name" value="Carboxypeptidase regulatory domain-like"/>
    <property type="match status" value="1"/>
</dbReference>
<dbReference type="GO" id="GO:0009279">
    <property type="term" value="C:cell outer membrane"/>
    <property type="evidence" value="ECO:0007669"/>
    <property type="project" value="UniProtKB-SubCell"/>
</dbReference>
<feature type="signal peptide" evidence="5">
    <location>
        <begin position="1"/>
        <end position="23"/>
    </location>
</feature>
<evidence type="ECO:0000313" key="9">
    <source>
        <dbReference type="Proteomes" id="UP000487757"/>
    </source>
</evidence>
<dbReference type="SUPFAM" id="SSF56935">
    <property type="entry name" value="Porins"/>
    <property type="match status" value="1"/>
</dbReference>
<dbReference type="PANTHER" id="PTHR47234">
    <property type="match status" value="1"/>
</dbReference>
<keyword evidence="9" id="KW-1185">Reference proteome</keyword>
<sequence>MIKTLLKISLPIFFLIISSQLFAQSLQGKVSDSTGVAIPGASVQVVGQKIGTSTDGNGMYILKFPAAGTYKVRVTFTGYVNAEQEVAIENTVKTLDFSLSETKSDLGDVVVIGSRSTPRTNIESVVPVDLISSKDVKVFAQTDLTQILNFVAPSFSSNRQTVADGTDHIDPASLRGLGPDQVLVLVNGKRRHTTALVNINGTFGRGSVGTDLNSIPVSAIERIEVLRDGAAAQYGSDAIAGVINIVLKKVTPYSFSTSFGQSDSKALGREFSDGRTFQADFSKGWAFKNDKGFINLAAQYLQRDFTNRGGLDTRPLLYSASPTRGAAETEAAFQARFANLKAADDARASANGLDRNNMRVGNSDSKNGGAFLNGQFNFGKTTQLYYAAGFTHKTGSAAGFYRLPTQTTQIDLSIYPNGFLPLIDTKINDYSLSVGLRGKAGTWDYDLSNTSGENNIKFDINYTVNASLPTGTSPTSFYAGELVFRQNTTNFDINKKHIIDGGFLSSLNTAFGAEFRVDNYQIKEGELLSYANGGRLIGTSPTASGAQVFPGFKPGNALDQSRNNVGAYADFEAEFGPRVTLGAAGRYENYSDFGSNFSYKFTGKVKLIGDVALRGAYATGFRAPSLHQQYFNNESTQFVGTVATQVLTVNNSNPIVGQFGVGELKPEISKSGSIGLAGRIAKTFTFTVDAYNIDISDRIVFSSQYARERSGGVLVPTGVVNQILNTVDPTAQINSVQFFTNAITTNTAGIDVVLTNKFTLGAKSSLILSVAGNVNKTVVRSVQGSDRIESDPTLKAKLFDRLERSRFESSVPKNKLNITATYNVDKLSFVARTVRFGEVTYLNAIDPNIPANGLPTQLDQTFSPKWVSDFSVSYAASKVWSVTVGANNIFDIYPDKLYIDPRNNASNFNSSPTSNYSGGLDNTSNGRFLYPRAVSQFGFSGRYVYGKISCTF</sequence>
<dbReference type="Gene3D" id="2.40.170.20">
    <property type="entry name" value="TonB-dependent receptor, beta-barrel domain"/>
    <property type="match status" value="1"/>
</dbReference>
<dbReference type="OrthoDB" id="9805434at2"/>
<name>A0A7K0FXP1_9SPHI</name>
<comment type="similarity">
    <text evidence="4">Belongs to the TonB-dependent receptor family.</text>
</comment>
<proteinExistence type="inferred from homology"/>
<comment type="subcellular location">
    <subcellularLocation>
        <location evidence="1 4">Cell outer membrane</location>
    </subcellularLocation>
</comment>
<keyword evidence="8" id="KW-0675">Receptor</keyword>
<gene>
    <name evidence="8" type="ORF">GJU39_09810</name>
</gene>
<evidence type="ECO:0000256" key="5">
    <source>
        <dbReference type="SAM" id="SignalP"/>
    </source>
</evidence>
<dbReference type="Pfam" id="PF13715">
    <property type="entry name" value="CarbopepD_reg_2"/>
    <property type="match status" value="1"/>
</dbReference>
<dbReference type="AlphaFoldDB" id="A0A7K0FXP1"/>
<evidence type="ECO:0000313" key="8">
    <source>
        <dbReference type="EMBL" id="MRX76383.1"/>
    </source>
</evidence>
<dbReference type="Pfam" id="PF07715">
    <property type="entry name" value="Plug"/>
    <property type="match status" value="1"/>
</dbReference>
<keyword evidence="5" id="KW-0732">Signal</keyword>
<feature type="domain" description="TonB-dependent receptor plug" evidence="7">
    <location>
        <begin position="123"/>
        <end position="242"/>
    </location>
</feature>
<evidence type="ECO:0000256" key="3">
    <source>
        <dbReference type="ARBA" id="ARBA00023237"/>
    </source>
</evidence>
<reference evidence="8 9" key="1">
    <citation type="submission" date="2019-11" db="EMBL/GenBank/DDBJ databases">
        <title>Pedobacter petrophilus genome.</title>
        <authorList>
            <person name="Feldbauer M.J."/>
            <person name="Newman J.D."/>
        </authorList>
    </citation>
    <scope>NUCLEOTIDE SEQUENCE [LARGE SCALE GENOMIC DNA]</scope>
    <source>
        <strain evidence="8 9">LMG 29686</strain>
    </source>
</reference>
<feature type="domain" description="TonB-dependent receptor-like beta-barrel" evidence="6">
    <location>
        <begin position="402"/>
        <end position="889"/>
    </location>
</feature>